<dbReference type="InterPro" id="IPR050241">
    <property type="entry name" value="NAD-cap_RNA_hydrolase_NudC"/>
</dbReference>
<protein>
    <recommendedName>
        <fullName evidence="4">NAD(+) diphosphatase</fullName>
        <ecNumber evidence="4">3.6.1.22</ecNumber>
    </recommendedName>
</protein>
<evidence type="ECO:0000256" key="3">
    <source>
        <dbReference type="ARBA" id="ARBA00009595"/>
    </source>
</evidence>
<evidence type="ECO:0000313" key="12">
    <source>
        <dbReference type="EMBL" id="AXH97656.1"/>
    </source>
</evidence>
<dbReference type="KEGG" id="orn:DV701_17450"/>
<reference evidence="12 13" key="1">
    <citation type="submission" date="2018-07" db="EMBL/GenBank/DDBJ databases">
        <title>Complete genome sequencing of Ornithinimicrobium sp. AMA3305.</title>
        <authorList>
            <person name="Bae J.-W."/>
        </authorList>
    </citation>
    <scope>NUCLEOTIDE SEQUENCE [LARGE SCALE GENOMIC DNA]</scope>
    <source>
        <strain evidence="12 13">AMA3305</strain>
    </source>
</reference>
<feature type="domain" description="Nudix hydrolase" evidence="11">
    <location>
        <begin position="195"/>
        <end position="319"/>
    </location>
</feature>
<dbReference type="AlphaFoldDB" id="A0A345NRJ8"/>
<gene>
    <name evidence="12" type="ORF">DV701_17450</name>
</gene>
<evidence type="ECO:0000313" key="13">
    <source>
        <dbReference type="Proteomes" id="UP000253790"/>
    </source>
</evidence>
<comment type="catalytic activity">
    <reaction evidence="9">
        <text>a 5'-end NAD(+)-phospho-ribonucleoside in mRNA + H2O = a 5'-end phospho-adenosine-phospho-ribonucleoside in mRNA + beta-nicotinamide D-ribonucleotide + 2 H(+)</text>
        <dbReference type="Rhea" id="RHEA:60876"/>
        <dbReference type="Rhea" id="RHEA-COMP:15698"/>
        <dbReference type="Rhea" id="RHEA-COMP:15719"/>
        <dbReference type="ChEBI" id="CHEBI:14649"/>
        <dbReference type="ChEBI" id="CHEBI:15377"/>
        <dbReference type="ChEBI" id="CHEBI:15378"/>
        <dbReference type="ChEBI" id="CHEBI:144029"/>
        <dbReference type="ChEBI" id="CHEBI:144051"/>
    </reaction>
    <physiologicalReaction direction="left-to-right" evidence="9">
        <dbReference type="Rhea" id="RHEA:60877"/>
    </physiologicalReaction>
</comment>
<feature type="region of interest" description="Disordered" evidence="10">
    <location>
        <begin position="1"/>
        <end position="24"/>
    </location>
</feature>
<dbReference type="PROSITE" id="PS51462">
    <property type="entry name" value="NUDIX"/>
    <property type="match status" value="1"/>
</dbReference>
<keyword evidence="6 12" id="KW-0378">Hydrolase</keyword>
<name>A0A345NRJ8_9MICO</name>
<comment type="cofactor">
    <cofactor evidence="1">
        <name>Mg(2+)</name>
        <dbReference type="ChEBI" id="CHEBI:18420"/>
    </cofactor>
</comment>
<organism evidence="12 13">
    <name type="scientific">Ornithinimicrobium avium</name>
    <dbReference type="NCBI Taxonomy" id="2283195"/>
    <lineage>
        <taxon>Bacteria</taxon>
        <taxon>Bacillati</taxon>
        <taxon>Actinomycetota</taxon>
        <taxon>Actinomycetes</taxon>
        <taxon>Micrococcales</taxon>
        <taxon>Ornithinimicrobiaceae</taxon>
        <taxon>Ornithinimicrobium</taxon>
    </lineage>
</organism>
<dbReference type="Gene3D" id="3.90.79.20">
    <property type="match status" value="1"/>
</dbReference>
<dbReference type="Proteomes" id="UP000253790">
    <property type="component" value="Chromosome"/>
</dbReference>
<evidence type="ECO:0000256" key="4">
    <source>
        <dbReference type="ARBA" id="ARBA00012381"/>
    </source>
</evidence>
<comment type="cofactor">
    <cofactor evidence="2">
        <name>Zn(2+)</name>
        <dbReference type="ChEBI" id="CHEBI:29105"/>
    </cofactor>
</comment>
<keyword evidence="5" id="KW-0479">Metal-binding</keyword>
<dbReference type="NCBIfam" id="NF001299">
    <property type="entry name" value="PRK00241.1"/>
    <property type="match status" value="1"/>
</dbReference>
<evidence type="ECO:0000256" key="5">
    <source>
        <dbReference type="ARBA" id="ARBA00022723"/>
    </source>
</evidence>
<dbReference type="Gene3D" id="3.90.79.10">
    <property type="entry name" value="Nucleoside Triphosphate Pyrophosphohydrolase"/>
    <property type="match status" value="1"/>
</dbReference>
<keyword evidence="8" id="KW-0520">NAD</keyword>
<dbReference type="InterPro" id="IPR015797">
    <property type="entry name" value="NUDIX_hydrolase-like_dom_sf"/>
</dbReference>
<dbReference type="PANTHER" id="PTHR42904">
    <property type="entry name" value="NUDIX HYDROLASE, NUDC SUBFAMILY"/>
    <property type="match status" value="1"/>
</dbReference>
<dbReference type="GO" id="GO:0035529">
    <property type="term" value="F:NADH pyrophosphatase activity"/>
    <property type="evidence" value="ECO:0007669"/>
    <property type="project" value="TreeGrafter"/>
</dbReference>
<dbReference type="GO" id="GO:0006742">
    <property type="term" value="P:NADP+ catabolic process"/>
    <property type="evidence" value="ECO:0007669"/>
    <property type="project" value="TreeGrafter"/>
</dbReference>
<evidence type="ECO:0000256" key="1">
    <source>
        <dbReference type="ARBA" id="ARBA00001946"/>
    </source>
</evidence>
<evidence type="ECO:0000256" key="7">
    <source>
        <dbReference type="ARBA" id="ARBA00022842"/>
    </source>
</evidence>
<dbReference type="GO" id="GO:0005829">
    <property type="term" value="C:cytosol"/>
    <property type="evidence" value="ECO:0007669"/>
    <property type="project" value="TreeGrafter"/>
</dbReference>
<evidence type="ECO:0000256" key="8">
    <source>
        <dbReference type="ARBA" id="ARBA00023027"/>
    </source>
</evidence>
<dbReference type="GO" id="GO:0110153">
    <property type="term" value="F:RNA NAD-cap (NMN-forming) hydrolase activity"/>
    <property type="evidence" value="ECO:0007669"/>
    <property type="project" value="RHEA"/>
</dbReference>
<evidence type="ECO:0000256" key="10">
    <source>
        <dbReference type="SAM" id="MobiDB-lite"/>
    </source>
</evidence>
<evidence type="ECO:0000256" key="6">
    <source>
        <dbReference type="ARBA" id="ARBA00022801"/>
    </source>
</evidence>
<dbReference type="Pfam" id="PF00293">
    <property type="entry name" value="NUDIX"/>
    <property type="match status" value="1"/>
</dbReference>
<evidence type="ECO:0000256" key="9">
    <source>
        <dbReference type="ARBA" id="ARBA00023679"/>
    </source>
</evidence>
<dbReference type="GO" id="GO:0046872">
    <property type="term" value="F:metal ion binding"/>
    <property type="evidence" value="ECO:0007669"/>
    <property type="project" value="UniProtKB-KW"/>
</dbReference>
<dbReference type="InterPro" id="IPR049734">
    <property type="entry name" value="NudC-like_C"/>
</dbReference>
<dbReference type="InterPro" id="IPR000086">
    <property type="entry name" value="NUDIX_hydrolase_dom"/>
</dbReference>
<keyword evidence="13" id="KW-1185">Reference proteome</keyword>
<keyword evidence="7" id="KW-0460">Magnesium</keyword>
<dbReference type="InterPro" id="IPR015376">
    <property type="entry name" value="Znr_NADH_PPase"/>
</dbReference>
<accession>A0A345NRJ8</accession>
<sequence>MRCRPRSGGGGPARPRSVTGATYSGRVTPADETLLDLALSRALIDRSARERADEATVARALGDDRTRVLVLRHGRSRVVGGDGTRLALRPPGPSDEGRVPWFLGRHDGVAYLAVDEPEPADDEEGAGRGAVGVWASLREVGSDLDDLEVGLLTTATALHGWHSRHGHCPRCGAATHVVQGGWVRRCPRDGSEHYPRTDPAVIMAVVDDDDRLLLANGTGWTPGRVSVLAGFVEAGETMEAAVVREVQEEVGVHVTDLVFRGDQPWPFPASLMLGFRARATATRLTLDPVEISAADWYTRDDLATRVAEGSRTLPARVSIARLLIEEWYGGPIEEPTGEPRR</sequence>
<dbReference type="InterPro" id="IPR015375">
    <property type="entry name" value="NADH_PPase-like_N"/>
</dbReference>
<dbReference type="GO" id="GO:0019677">
    <property type="term" value="P:NAD+ catabolic process"/>
    <property type="evidence" value="ECO:0007669"/>
    <property type="project" value="TreeGrafter"/>
</dbReference>
<dbReference type="CDD" id="cd03429">
    <property type="entry name" value="NUDIX_NADH_pyrophosphatase_Nudt13"/>
    <property type="match status" value="1"/>
</dbReference>
<dbReference type="InterPro" id="IPR020084">
    <property type="entry name" value="NUDIX_hydrolase_CS"/>
</dbReference>
<dbReference type="SUPFAM" id="SSF55811">
    <property type="entry name" value="Nudix"/>
    <property type="match status" value="1"/>
</dbReference>
<dbReference type="EC" id="3.6.1.22" evidence="4"/>
<comment type="similarity">
    <text evidence="3">Belongs to the Nudix hydrolase family. NudC subfamily.</text>
</comment>
<dbReference type="Pfam" id="PF09297">
    <property type="entry name" value="Zn_ribbon_NUD"/>
    <property type="match status" value="1"/>
</dbReference>
<dbReference type="PROSITE" id="PS00893">
    <property type="entry name" value="NUDIX_BOX"/>
    <property type="match status" value="1"/>
</dbReference>
<dbReference type="OrthoDB" id="9791656at2"/>
<dbReference type="Pfam" id="PF09296">
    <property type="entry name" value="NUDIX-like"/>
    <property type="match status" value="1"/>
</dbReference>
<dbReference type="PANTHER" id="PTHR42904:SF6">
    <property type="entry name" value="NAD-CAPPED RNA HYDROLASE NUDT12"/>
    <property type="match status" value="1"/>
</dbReference>
<dbReference type="EMBL" id="CP031229">
    <property type="protein sequence ID" value="AXH97656.1"/>
    <property type="molecule type" value="Genomic_DNA"/>
</dbReference>
<evidence type="ECO:0000256" key="2">
    <source>
        <dbReference type="ARBA" id="ARBA00001947"/>
    </source>
</evidence>
<proteinExistence type="inferred from homology"/>
<evidence type="ECO:0000259" key="11">
    <source>
        <dbReference type="PROSITE" id="PS51462"/>
    </source>
</evidence>